<evidence type="ECO:0008006" key="3">
    <source>
        <dbReference type="Google" id="ProtNLM"/>
    </source>
</evidence>
<keyword evidence="2" id="KW-1185">Reference proteome</keyword>
<evidence type="ECO:0000313" key="2">
    <source>
        <dbReference type="Proteomes" id="UP001549097"/>
    </source>
</evidence>
<dbReference type="EMBL" id="JBEPMP010000001">
    <property type="protein sequence ID" value="MET3728639.1"/>
    <property type="molecule type" value="Genomic_DNA"/>
</dbReference>
<comment type="caution">
    <text evidence="1">The sequence shown here is derived from an EMBL/GenBank/DDBJ whole genome shotgun (WGS) entry which is preliminary data.</text>
</comment>
<name>A0ABV2LJ77_9BACL</name>
<protein>
    <recommendedName>
        <fullName evidence="3">Site-specific DNA-methyltransferase (adenine-specific)</fullName>
    </recommendedName>
</protein>
<reference evidence="1 2" key="1">
    <citation type="submission" date="2024-06" db="EMBL/GenBank/DDBJ databases">
        <title>Genomic Encyclopedia of Type Strains, Phase IV (KMG-IV): sequencing the most valuable type-strain genomes for metagenomic binning, comparative biology and taxonomic classification.</title>
        <authorList>
            <person name="Goeker M."/>
        </authorList>
    </citation>
    <scope>NUCLEOTIDE SEQUENCE [LARGE SCALE GENOMIC DNA]</scope>
    <source>
        <strain evidence="1 2">DSM 100124</strain>
    </source>
</reference>
<sequence>MEILKNNEFVNFIWKNAEILRGPYFHNSPVRQILIWRNWVVARKWFNLLIIVKELIKGVFLHIQ</sequence>
<gene>
    <name evidence="1" type="ORF">ABID52_002220</name>
</gene>
<dbReference type="Proteomes" id="UP001549097">
    <property type="component" value="Unassembled WGS sequence"/>
</dbReference>
<accession>A0ABV2LJ77</accession>
<organism evidence="1 2">
    <name type="scientific">Fictibacillus halophilus</name>
    <dbReference type="NCBI Taxonomy" id="1610490"/>
    <lineage>
        <taxon>Bacteria</taxon>
        <taxon>Bacillati</taxon>
        <taxon>Bacillota</taxon>
        <taxon>Bacilli</taxon>
        <taxon>Bacillales</taxon>
        <taxon>Fictibacillaceae</taxon>
        <taxon>Fictibacillus</taxon>
    </lineage>
</organism>
<proteinExistence type="predicted"/>
<evidence type="ECO:0000313" key="1">
    <source>
        <dbReference type="EMBL" id="MET3728639.1"/>
    </source>
</evidence>